<name>A0ABU6XA19_9FABA</name>
<reference evidence="2 3" key="1">
    <citation type="journal article" date="2023" name="Plants (Basel)">
        <title>Bridging the Gap: Combining Genomics and Transcriptomics Approaches to Understand Stylosanthes scabra, an Orphan Legume from the Brazilian Caatinga.</title>
        <authorList>
            <person name="Ferreira-Neto J.R.C."/>
            <person name="da Silva M.D."/>
            <person name="Binneck E."/>
            <person name="de Melo N.F."/>
            <person name="da Silva R.H."/>
            <person name="de Melo A.L.T.M."/>
            <person name="Pandolfi V."/>
            <person name="Bustamante F.O."/>
            <person name="Brasileiro-Vidal A.C."/>
            <person name="Benko-Iseppon A.M."/>
        </authorList>
    </citation>
    <scope>NUCLEOTIDE SEQUENCE [LARGE SCALE GENOMIC DNA]</scope>
    <source>
        <tissue evidence="2">Leaves</tissue>
    </source>
</reference>
<keyword evidence="3" id="KW-1185">Reference proteome</keyword>
<proteinExistence type="predicted"/>
<evidence type="ECO:0008006" key="4">
    <source>
        <dbReference type="Google" id="ProtNLM"/>
    </source>
</evidence>
<feature type="compositionally biased region" description="Basic and acidic residues" evidence="1">
    <location>
        <begin position="68"/>
        <end position="84"/>
    </location>
</feature>
<gene>
    <name evidence="2" type="ORF">PIB30_024646</name>
</gene>
<evidence type="ECO:0000313" key="2">
    <source>
        <dbReference type="EMBL" id="MED6194035.1"/>
    </source>
</evidence>
<feature type="region of interest" description="Disordered" evidence="1">
    <location>
        <begin position="52"/>
        <end position="90"/>
    </location>
</feature>
<accession>A0ABU6XA19</accession>
<evidence type="ECO:0000256" key="1">
    <source>
        <dbReference type="SAM" id="MobiDB-lite"/>
    </source>
</evidence>
<organism evidence="2 3">
    <name type="scientific">Stylosanthes scabra</name>
    <dbReference type="NCBI Taxonomy" id="79078"/>
    <lineage>
        <taxon>Eukaryota</taxon>
        <taxon>Viridiplantae</taxon>
        <taxon>Streptophyta</taxon>
        <taxon>Embryophyta</taxon>
        <taxon>Tracheophyta</taxon>
        <taxon>Spermatophyta</taxon>
        <taxon>Magnoliopsida</taxon>
        <taxon>eudicotyledons</taxon>
        <taxon>Gunneridae</taxon>
        <taxon>Pentapetalae</taxon>
        <taxon>rosids</taxon>
        <taxon>fabids</taxon>
        <taxon>Fabales</taxon>
        <taxon>Fabaceae</taxon>
        <taxon>Papilionoideae</taxon>
        <taxon>50 kb inversion clade</taxon>
        <taxon>dalbergioids sensu lato</taxon>
        <taxon>Dalbergieae</taxon>
        <taxon>Pterocarpus clade</taxon>
        <taxon>Stylosanthes</taxon>
    </lineage>
</organism>
<dbReference type="Proteomes" id="UP001341840">
    <property type="component" value="Unassembled WGS sequence"/>
</dbReference>
<evidence type="ECO:0000313" key="3">
    <source>
        <dbReference type="Proteomes" id="UP001341840"/>
    </source>
</evidence>
<sequence length="186" mass="21060">MALIFSSQINHKNGLVPLTNKLEESNFSTWQKSVILTLRTLKLQDHFSAEKIPPQFEEVPSTEDESDASSKKGEAASDKSDVTKKTPVSTPKILQESEKYAEWMQIDCALMTWLDASMSITYQNRVVYCATFAEAWETITHIFTASSNPQYPETMHSHSNLRSFGHQLHSLIKGIIGRLKRRLIGD</sequence>
<dbReference type="EMBL" id="JASCZI010211537">
    <property type="protein sequence ID" value="MED6194035.1"/>
    <property type="molecule type" value="Genomic_DNA"/>
</dbReference>
<protein>
    <recommendedName>
        <fullName evidence="4">Retrotransposon Copia-like N-terminal domain-containing protein</fullName>
    </recommendedName>
</protein>
<comment type="caution">
    <text evidence="2">The sequence shown here is derived from an EMBL/GenBank/DDBJ whole genome shotgun (WGS) entry which is preliminary data.</text>
</comment>